<evidence type="ECO:0000256" key="4">
    <source>
        <dbReference type="ARBA" id="ARBA00012564"/>
    </source>
</evidence>
<keyword evidence="8" id="KW-0378">Hydrolase</keyword>
<dbReference type="GO" id="GO:0016285">
    <property type="term" value="F:alanyl aminopeptidase activity"/>
    <property type="evidence" value="ECO:0007669"/>
    <property type="project" value="UniProtKB-EC"/>
</dbReference>
<dbReference type="GO" id="GO:0016829">
    <property type="term" value="F:lyase activity"/>
    <property type="evidence" value="ECO:0007669"/>
    <property type="project" value="UniProtKB-KW"/>
</dbReference>
<dbReference type="AlphaFoldDB" id="A0A563VZ25"/>
<organism evidence="15 16">
    <name type="scientific">Hyella patelloides LEGE 07179</name>
    <dbReference type="NCBI Taxonomy" id="945734"/>
    <lineage>
        <taxon>Bacteria</taxon>
        <taxon>Bacillati</taxon>
        <taxon>Cyanobacteriota</taxon>
        <taxon>Cyanophyceae</taxon>
        <taxon>Pleurocapsales</taxon>
        <taxon>Hyellaceae</taxon>
        <taxon>Hyella</taxon>
    </lineage>
</organism>
<dbReference type="Gene3D" id="2.60.40.1730">
    <property type="entry name" value="tricorn interacting facor f3 domain"/>
    <property type="match status" value="1"/>
</dbReference>
<dbReference type="PRINTS" id="PR00313">
    <property type="entry name" value="CABNDNGRPT"/>
</dbReference>
<dbReference type="InterPro" id="IPR001343">
    <property type="entry name" value="Hemolysn_Ca-bd"/>
</dbReference>
<evidence type="ECO:0000256" key="7">
    <source>
        <dbReference type="ARBA" id="ARBA00022723"/>
    </source>
</evidence>
<protein>
    <recommendedName>
        <fullName evidence="5">Aminopeptidase N</fullName>
        <ecNumber evidence="4">3.4.11.2</ecNumber>
    </recommendedName>
    <alternativeName>
        <fullName evidence="11">Alanine aminopeptidase</fullName>
    </alternativeName>
    <alternativeName>
        <fullName evidence="12">Lysyl aminopeptidase</fullName>
    </alternativeName>
</protein>
<dbReference type="RefSeq" id="WP_144866456.1">
    <property type="nucleotide sequence ID" value="NZ_LR213808.1"/>
</dbReference>
<evidence type="ECO:0000256" key="9">
    <source>
        <dbReference type="ARBA" id="ARBA00022833"/>
    </source>
</evidence>
<dbReference type="SUPFAM" id="SSF51120">
    <property type="entry name" value="beta-Roll"/>
    <property type="match status" value="2"/>
</dbReference>
<dbReference type="SUPFAM" id="SSF55486">
    <property type="entry name" value="Metalloproteases ('zincins'), catalytic domain"/>
    <property type="match status" value="1"/>
</dbReference>
<feature type="domain" description="Peptidase M1 membrane alanine aminopeptidase" evidence="13">
    <location>
        <begin position="251"/>
        <end position="449"/>
    </location>
</feature>
<evidence type="ECO:0000313" key="16">
    <source>
        <dbReference type="Proteomes" id="UP000320055"/>
    </source>
</evidence>
<evidence type="ECO:0000256" key="3">
    <source>
        <dbReference type="ARBA" id="ARBA00010136"/>
    </source>
</evidence>
<keyword evidence="6" id="KW-0645">Protease</keyword>
<dbReference type="GO" id="GO:0008237">
    <property type="term" value="F:metallopeptidase activity"/>
    <property type="evidence" value="ECO:0007669"/>
    <property type="project" value="UniProtKB-KW"/>
</dbReference>
<dbReference type="SUPFAM" id="SSF63737">
    <property type="entry name" value="Leukotriene A4 hydrolase N-terminal domain"/>
    <property type="match status" value="1"/>
</dbReference>
<evidence type="ECO:0000256" key="12">
    <source>
        <dbReference type="ARBA" id="ARBA00031533"/>
    </source>
</evidence>
<proteinExistence type="inferred from homology"/>
<keyword evidence="15" id="KW-0456">Lyase</keyword>
<evidence type="ECO:0000256" key="10">
    <source>
        <dbReference type="ARBA" id="ARBA00023049"/>
    </source>
</evidence>
<dbReference type="PANTHER" id="PTHR11533">
    <property type="entry name" value="PROTEASE M1 ZINC METALLOPROTEASE"/>
    <property type="match status" value="1"/>
</dbReference>
<accession>A0A563VZ25</accession>
<evidence type="ECO:0000259" key="14">
    <source>
        <dbReference type="Pfam" id="PF17900"/>
    </source>
</evidence>
<dbReference type="EMBL" id="CAACVJ010000423">
    <property type="protein sequence ID" value="VEP16676.1"/>
    <property type="molecule type" value="Genomic_DNA"/>
</dbReference>
<dbReference type="EC" id="3.4.11.2" evidence="4"/>
<dbReference type="Pfam" id="PF00353">
    <property type="entry name" value="HemolysinCabind"/>
    <property type="match status" value="4"/>
</dbReference>
<comment type="similarity">
    <text evidence="3">Belongs to the peptidase M1 family.</text>
</comment>
<evidence type="ECO:0000256" key="8">
    <source>
        <dbReference type="ARBA" id="ARBA00022801"/>
    </source>
</evidence>
<keyword evidence="9" id="KW-0862">Zinc</keyword>
<dbReference type="GO" id="GO:0008270">
    <property type="term" value="F:zinc ion binding"/>
    <property type="evidence" value="ECO:0007669"/>
    <property type="project" value="InterPro"/>
</dbReference>
<dbReference type="Pfam" id="PF17900">
    <property type="entry name" value="Peptidase_M1_N"/>
    <property type="match status" value="1"/>
</dbReference>
<dbReference type="PRINTS" id="PR00756">
    <property type="entry name" value="ALADIPTASE"/>
</dbReference>
<dbReference type="Pfam" id="PF01433">
    <property type="entry name" value="Peptidase_M1"/>
    <property type="match status" value="1"/>
</dbReference>
<comment type="cofactor">
    <cofactor evidence="2">
        <name>Zn(2+)</name>
        <dbReference type="ChEBI" id="CHEBI:29105"/>
    </cofactor>
</comment>
<keyword evidence="16" id="KW-1185">Reference proteome</keyword>
<dbReference type="InterPro" id="IPR001930">
    <property type="entry name" value="Peptidase_M1"/>
</dbReference>
<dbReference type="GO" id="GO:0005509">
    <property type="term" value="F:calcium ion binding"/>
    <property type="evidence" value="ECO:0007669"/>
    <property type="project" value="InterPro"/>
</dbReference>
<feature type="domain" description="Aminopeptidase N-like N-terminal" evidence="14">
    <location>
        <begin position="35"/>
        <end position="213"/>
    </location>
</feature>
<dbReference type="InterPro" id="IPR045357">
    <property type="entry name" value="Aminopeptidase_N-like_N"/>
</dbReference>
<evidence type="ECO:0000313" key="15">
    <source>
        <dbReference type="EMBL" id="VEP16676.1"/>
    </source>
</evidence>
<comment type="catalytic activity">
    <reaction evidence="1">
        <text>Release of an N-terminal amino acid, Xaa-|-Yaa- from a peptide, amide or arylamide. Xaa is preferably Ala, but may be most amino acids including Pro (slow action). When a terminal hydrophobic residue is followed by a prolyl residue, the two may be released as an intact Xaa-Pro dipeptide.</text>
        <dbReference type="EC" id="3.4.11.2"/>
    </reaction>
</comment>
<dbReference type="InterPro" id="IPR011049">
    <property type="entry name" value="Serralysin-like_metalloprot_C"/>
</dbReference>
<dbReference type="PANTHER" id="PTHR11533:SF297">
    <property type="entry name" value="AMINOPEPTIDASE N"/>
    <property type="match status" value="1"/>
</dbReference>
<evidence type="ECO:0000259" key="13">
    <source>
        <dbReference type="Pfam" id="PF01433"/>
    </source>
</evidence>
<dbReference type="GO" id="GO:0006508">
    <property type="term" value="P:proteolysis"/>
    <property type="evidence" value="ECO:0007669"/>
    <property type="project" value="UniProtKB-KW"/>
</dbReference>
<evidence type="ECO:0000256" key="1">
    <source>
        <dbReference type="ARBA" id="ARBA00000098"/>
    </source>
</evidence>
<gene>
    <name evidence="15" type="ORF">H1P_480037</name>
</gene>
<dbReference type="Proteomes" id="UP000320055">
    <property type="component" value="Unassembled WGS sequence"/>
</dbReference>
<evidence type="ECO:0000256" key="5">
    <source>
        <dbReference type="ARBA" id="ARBA00015611"/>
    </source>
</evidence>
<dbReference type="OrthoDB" id="100605at2"/>
<sequence length="778" mass="84373">MNNQLIGQDSQASAGSIGLGDSYYPGLGNGGYDVQHYTLDFNVIDVETSLLDATATLEVQATQDLSSFNLDFSGFEIESITVNGELAGFSRDGDELTITPTELLNQGDDFTVEVKYKGSPESTTSISFTDRDFDLPTGWVTFDGGSYALSEPNGSETYYPLNNHPLDKATYTFRVTTPEPYEVAANGILEETIDNGDTNTYVFEARDPMAGYLSTINIYDDFTEEMQTSANGILVRNYFADEIPEEQLEPFDRQPEMIDYFSEIFGPYPFEVYGSVVVNTEIGAGALETQTLSIYGLEAANSSILEDIIAHELVHQWFGNSLALTDWSDIWLNESFASYGEGLWIEESQGGSEALDNWLKEQFTDVAINFDNYSTPGNPPPGDLFNGGVYIWGGLGLHALRQEIGDDAFFDSLRTYTSRFENGNVTPEDFIAINEEVSNQELNPLFDRWFYSEELASFPELGLFAGTLDNDMLLGTDADEVLSGLDGDDTLVGNGGDNTLVGNSGNDLLYGGGDLDIFDPGSGTLNGLDGNDFLTGGDGNDRFIIASEGTDTITDFTQDEDFLELPETISFADLEIVQGQGEDTDNTFINFESETLAILNDIDAAEISQSDFEMDITPPEPQFGTVDGDVLEINSAGQFVFVGDGNDLIDATASKGDNRIYTGSGDDTLILGAGDRGFSGEGEDRFFASSGGDNTLTGGEGADQFWIAVAEIPNSPNTVTDYDLTEDVIGIAGLGIGFSDLNLIQQEEDVLIQAEDNDLAIFQGITTDSLSANNFVFT</sequence>
<dbReference type="Gene3D" id="2.150.10.10">
    <property type="entry name" value="Serralysin-like metalloprotease, C-terminal"/>
    <property type="match status" value="2"/>
</dbReference>
<reference evidence="15 16" key="1">
    <citation type="submission" date="2019-01" db="EMBL/GenBank/DDBJ databases">
        <authorList>
            <person name="Brito A."/>
        </authorList>
    </citation>
    <scope>NUCLEOTIDE SEQUENCE [LARGE SCALE GENOMIC DNA]</scope>
    <source>
        <strain evidence="15">1</strain>
    </source>
</reference>
<keyword evidence="7" id="KW-0479">Metal-binding</keyword>
<evidence type="ECO:0000256" key="6">
    <source>
        <dbReference type="ARBA" id="ARBA00022670"/>
    </source>
</evidence>
<dbReference type="InterPro" id="IPR042097">
    <property type="entry name" value="Aminopeptidase_N-like_N_sf"/>
</dbReference>
<name>A0A563VZ25_9CYAN</name>
<dbReference type="Gene3D" id="1.10.390.10">
    <property type="entry name" value="Neutral Protease Domain 2"/>
    <property type="match status" value="1"/>
</dbReference>
<keyword evidence="10" id="KW-0482">Metalloprotease</keyword>
<evidence type="ECO:0000256" key="11">
    <source>
        <dbReference type="ARBA" id="ARBA00029811"/>
    </source>
</evidence>
<dbReference type="InterPro" id="IPR050344">
    <property type="entry name" value="Peptidase_M1_aminopeptidases"/>
</dbReference>
<dbReference type="CDD" id="cd09603">
    <property type="entry name" value="M1_APN_like"/>
    <property type="match status" value="1"/>
</dbReference>
<dbReference type="InterPro" id="IPR014782">
    <property type="entry name" value="Peptidase_M1_dom"/>
</dbReference>
<evidence type="ECO:0000256" key="2">
    <source>
        <dbReference type="ARBA" id="ARBA00001947"/>
    </source>
</evidence>
<dbReference type="InterPro" id="IPR027268">
    <property type="entry name" value="Peptidase_M4/M1_CTD_sf"/>
</dbReference>